<organism evidence="3">
    <name type="scientific">Caenorhabditis brenneri</name>
    <name type="common">Nematode worm</name>
    <dbReference type="NCBI Taxonomy" id="135651"/>
    <lineage>
        <taxon>Eukaryota</taxon>
        <taxon>Metazoa</taxon>
        <taxon>Ecdysozoa</taxon>
        <taxon>Nematoda</taxon>
        <taxon>Chromadorea</taxon>
        <taxon>Rhabditida</taxon>
        <taxon>Rhabditina</taxon>
        <taxon>Rhabditomorpha</taxon>
        <taxon>Rhabditoidea</taxon>
        <taxon>Rhabditidae</taxon>
        <taxon>Peloderinae</taxon>
        <taxon>Caenorhabditis</taxon>
    </lineage>
</organism>
<evidence type="ECO:0000256" key="1">
    <source>
        <dbReference type="SAM" id="MobiDB-lite"/>
    </source>
</evidence>
<dbReference type="STRING" id="135651.G0NBH2"/>
<evidence type="ECO:0000313" key="3">
    <source>
        <dbReference type="Proteomes" id="UP000008068"/>
    </source>
</evidence>
<evidence type="ECO:0000313" key="2">
    <source>
        <dbReference type="EMBL" id="EGT56995.1"/>
    </source>
</evidence>
<gene>
    <name evidence="2" type="ORF">CAEBREN_12521</name>
</gene>
<dbReference type="InParanoid" id="G0NBH2"/>
<dbReference type="AlphaFoldDB" id="G0NBH2"/>
<feature type="region of interest" description="Disordered" evidence="1">
    <location>
        <begin position="93"/>
        <end position="171"/>
    </location>
</feature>
<feature type="compositionally biased region" description="Basic and acidic residues" evidence="1">
    <location>
        <begin position="144"/>
        <end position="155"/>
    </location>
</feature>
<accession>G0NBH2</accession>
<feature type="compositionally biased region" description="Polar residues" evidence="1">
    <location>
        <begin position="116"/>
        <end position="131"/>
    </location>
</feature>
<sequence length="171" mass="19153">MDESINFNDENKQAGKKRQQVESPYSSATPKSRIGKEPKRLFGQLKTNLADGNLEETCIETDSDVTFDTSEVSYLGNVDPNLEQTQIVQRLSRESTLVEQPANEDGFEDAHDSFQPDVQQTSQRSLNQTDMDSSRIEAAGSRMLHPDDQAVEKTIVDTPSKKANRSNCQQQ</sequence>
<reference evidence="3" key="1">
    <citation type="submission" date="2011-07" db="EMBL/GenBank/DDBJ databases">
        <authorList>
            <consortium name="Caenorhabditis brenneri Sequencing and Analysis Consortium"/>
            <person name="Wilson R.K."/>
        </authorList>
    </citation>
    <scope>NUCLEOTIDE SEQUENCE [LARGE SCALE GENOMIC DNA]</scope>
    <source>
        <strain evidence="3">PB2801</strain>
    </source>
</reference>
<dbReference type="HOGENOM" id="CLU_1564285_0_0_1"/>
<name>G0NBH2_CAEBE</name>
<dbReference type="Proteomes" id="UP000008068">
    <property type="component" value="Unassembled WGS sequence"/>
</dbReference>
<feature type="region of interest" description="Disordered" evidence="1">
    <location>
        <begin position="1"/>
        <end position="40"/>
    </location>
</feature>
<dbReference type="EMBL" id="GL379858">
    <property type="protein sequence ID" value="EGT56995.1"/>
    <property type="molecule type" value="Genomic_DNA"/>
</dbReference>
<keyword evidence="3" id="KW-1185">Reference proteome</keyword>
<feature type="compositionally biased region" description="Polar residues" evidence="1">
    <location>
        <begin position="21"/>
        <end position="30"/>
    </location>
</feature>
<proteinExistence type="predicted"/>
<protein>
    <submittedName>
        <fullName evidence="2">Uncharacterized protein</fullName>
    </submittedName>
</protein>
<dbReference type="OrthoDB" id="5830724at2759"/>